<protein>
    <submittedName>
        <fullName evidence="2">Uncharacterized protein</fullName>
    </submittedName>
</protein>
<sequence>MPSLGKWFGRKDSQDPGGPASSTFSIFDLRRLASSSSGSVTSAATSTNSSPTATCDFPGGLSTYIEGLRGSPRGDKSPSTPAVVVVGEQSSSL</sequence>
<accession>A0A0D3IN66</accession>
<dbReference type="RefSeq" id="XP_005765130.1">
    <property type="nucleotide sequence ID" value="XM_005765073.1"/>
</dbReference>
<dbReference type="AlphaFoldDB" id="A0A0D3IN66"/>
<feature type="region of interest" description="Disordered" evidence="1">
    <location>
        <begin position="1"/>
        <end position="23"/>
    </location>
</feature>
<proteinExistence type="predicted"/>
<organism evidence="2 3">
    <name type="scientific">Emiliania huxleyi (strain CCMP1516)</name>
    <dbReference type="NCBI Taxonomy" id="280463"/>
    <lineage>
        <taxon>Eukaryota</taxon>
        <taxon>Haptista</taxon>
        <taxon>Haptophyta</taxon>
        <taxon>Prymnesiophyceae</taxon>
        <taxon>Isochrysidales</taxon>
        <taxon>Noelaerhabdaceae</taxon>
        <taxon>Emiliania</taxon>
    </lineage>
</organism>
<reference evidence="3" key="1">
    <citation type="journal article" date="2013" name="Nature">
        <title>Pan genome of the phytoplankton Emiliania underpins its global distribution.</title>
        <authorList>
            <person name="Read B.A."/>
            <person name="Kegel J."/>
            <person name="Klute M.J."/>
            <person name="Kuo A."/>
            <person name="Lefebvre S.C."/>
            <person name="Maumus F."/>
            <person name="Mayer C."/>
            <person name="Miller J."/>
            <person name="Monier A."/>
            <person name="Salamov A."/>
            <person name="Young J."/>
            <person name="Aguilar M."/>
            <person name="Claverie J.M."/>
            <person name="Frickenhaus S."/>
            <person name="Gonzalez K."/>
            <person name="Herman E.K."/>
            <person name="Lin Y.C."/>
            <person name="Napier J."/>
            <person name="Ogata H."/>
            <person name="Sarno A.F."/>
            <person name="Shmutz J."/>
            <person name="Schroeder D."/>
            <person name="de Vargas C."/>
            <person name="Verret F."/>
            <person name="von Dassow P."/>
            <person name="Valentin K."/>
            <person name="Van de Peer Y."/>
            <person name="Wheeler G."/>
            <person name="Dacks J.B."/>
            <person name="Delwiche C.F."/>
            <person name="Dyhrman S.T."/>
            <person name="Glockner G."/>
            <person name="John U."/>
            <person name="Richards T."/>
            <person name="Worden A.Z."/>
            <person name="Zhang X."/>
            <person name="Grigoriev I.V."/>
            <person name="Allen A.E."/>
            <person name="Bidle K."/>
            <person name="Borodovsky M."/>
            <person name="Bowler C."/>
            <person name="Brownlee C."/>
            <person name="Cock J.M."/>
            <person name="Elias M."/>
            <person name="Gladyshev V.N."/>
            <person name="Groth M."/>
            <person name="Guda C."/>
            <person name="Hadaegh A."/>
            <person name="Iglesias-Rodriguez M.D."/>
            <person name="Jenkins J."/>
            <person name="Jones B.M."/>
            <person name="Lawson T."/>
            <person name="Leese F."/>
            <person name="Lindquist E."/>
            <person name="Lobanov A."/>
            <person name="Lomsadze A."/>
            <person name="Malik S.B."/>
            <person name="Marsh M.E."/>
            <person name="Mackinder L."/>
            <person name="Mock T."/>
            <person name="Mueller-Roeber B."/>
            <person name="Pagarete A."/>
            <person name="Parker M."/>
            <person name="Probert I."/>
            <person name="Quesneville H."/>
            <person name="Raines C."/>
            <person name="Rensing S.A."/>
            <person name="Riano-Pachon D.M."/>
            <person name="Richier S."/>
            <person name="Rokitta S."/>
            <person name="Shiraiwa Y."/>
            <person name="Soanes D.M."/>
            <person name="van der Giezen M."/>
            <person name="Wahlund T.M."/>
            <person name="Williams B."/>
            <person name="Wilson W."/>
            <person name="Wolfe G."/>
            <person name="Wurch L.L."/>
        </authorList>
    </citation>
    <scope>NUCLEOTIDE SEQUENCE</scope>
</reference>
<feature type="region of interest" description="Disordered" evidence="1">
    <location>
        <begin position="64"/>
        <end position="93"/>
    </location>
</feature>
<dbReference type="Proteomes" id="UP000013827">
    <property type="component" value="Unassembled WGS sequence"/>
</dbReference>
<evidence type="ECO:0000313" key="2">
    <source>
        <dbReference type="EnsemblProtists" id="EOD12701"/>
    </source>
</evidence>
<evidence type="ECO:0000313" key="3">
    <source>
        <dbReference type="Proteomes" id="UP000013827"/>
    </source>
</evidence>
<keyword evidence="3" id="KW-1185">Reference proteome</keyword>
<dbReference type="HOGENOM" id="CLU_2404172_0_0_1"/>
<reference evidence="2" key="2">
    <citation type="submission" date="2024-10" db="UniProtKB">
        <authorList>
            <consortium name="EnsemblProtists"/>
        </authorList>
    </citation>
    <scope>IDENTIFICATION</scope>
</reference>
<feature type="compositionally biased region" description="Low complexity" evidence="1">
    <location>
        <begin position="37"/>
        <end position="54"/>
    </location>
</feature>
<name>A0A0D3IN66_EMIH1</name>
<dbReference type="KEGG" id="ehx:EMIHUDRAFT_357328"/>
<dbReference type="EnsemblProtists" id="EOD12701">
    <property type="protein sequence ID" value="EOD12701"/>
    <property type="gene ID" value="EMIHUDRAFT_357328"/>
</dbReference>
<dbReference type="GeneID" id="17258737"/>
<dbReference type="PaxDb" id="2903-EOD12701"/>
<evidence type="ECO:0000256" key="1">
    <source>
        <dbReference type="SAM" id="MobiDB-lite"/>
    </source>
</evidence>
<feature type="region of interest" description="Disordered" evidence="1">
    <location>
        <begin position="37"/>
        <end position="56"/>
    </location>
</feature>